<dbReference type="InterPro" id="IPR050660">
    <property type="entry name" value="NEK_Ser/Thr_kinase"/>
</dbReference>
<evidence type="ECO:0000256" key="2">
    <source>
        <dbReference type="ARBA" id="ARBA00022679"/>
    </source>
</evidence>
<dbReference type="CDD" id="cd14014">
    <property type="entry name" value="STKc_PknB_like"/>
    <property type="match status" value="1"/>
</dbReference>
<name>A6G2G8_9BACT</name>
<evidence type="ECO:0000313" key="8">
    <source>
        <dbReference type="EMBL" id="EDM79905.1"/>
    </source>
</evidence>
<feature type="binding site" evidence="6">
    <location>
        <position position="43"/>
    </location>
    <ligand>
        <name>ATP</name>
        <dbReference type="ChEBI" id="CHEBI:30616"/>
    </ligand>
</feature>
<evidence type="ECO:0000256" key="4">
    <source>
        <dbReference type="ARBA" id="ARBA00022777"/>
    </source>
</evidence>
<dbReference type="GO" id="GO:0004674">
    <property type="term" value="F:protein serine/threonine kinase activity"/>
    <property type="evidence" value="ECO:0007669"/>
    <property type="project" value="UniProtKB-KW"/>
</dbReference>
<gene>
    <name evidence="8" type="ORF">PPSIR1_22726</name>
</gene>
<dbReference type="Proteomes" id="UP000005801">
    <property type="component" value="Unassembled WGS sequence"/>
</dbReference>
<dbReference type="PROSITE" id="PS00108">
    <property type="entry name" value="PROTEIN_KINASE_ST"/>
    <property type="match status" value="1"/>
</dbReference>
<dbReference type="InterPro" id="IPR017441">
    <property type="entry name" value="Protein_kinase_ATP_BS"/>
</dbReference>
<dbReference type="InterPro" id="IPR000719">
    <property type="entry name" value="Prot_kinase_dom"/>
</dbReference>
<dbReference type="Pfam" id="PF00069">
    <property type="entry name" value="Pkinase"/>
    <property type="match status" value="2"/>
</dbReference>
<evidence type="ECO:0000256" key="5">
    <source>
        <dbReference type="ARBA" id="ARBA00022840"/>
    </source>
</evidence>
<comment type="caution">
    <text evidence="8">The sequence shown here is derived from an EMBL/GenBank/DDBJ whole genome shotgun (WGS) entry which is preliminary data.</text>
</comment>
<dbReference type="InterPro" id="IPR008271">
    <property type="entry name" value="Ser/Thr_kinase_AS"/>
</dbReference>
<dbReference type="SUPFAM" id="SSF56112">
    <property type="entry name" value="Protein kinase-like (PK-like)"/>
    <property type="match status" value="1"/>
</dbReference>
<dbReference type="SMART" id="SM00220">
    <property type="entry name" value="S_TKc"/>
    <property type="match status" value="1"/>
</dbReference>
<dbReference type="InterPro" id="IPR041664">
    <property type="entry name" value="AAA_16"/>
</dbReference>
<evidence type="ECO:0000256" key="3">
    <source>
        <dbReference type="ARBA" id="ARBA00022741"/>
    </source>
</evidence>
<protein>
    <submittedName>
        <fullName evidence="8">Tyrosine protein kinase:Serine/threonine protein kinase</fullName>
    </submittedName>
</protein>
<proteinExistence type="inferred from homology"/>
<keyword evidence="5 6" id="KW-0067">ATP-binding</keyword>
<dbReference type="PANTHER" id="PTHR43671">
    <property type="entry name" value="SERINE/THREONINE-PROTEIN KINASE NEK"/>
    <property type="match status" value="1"/>
</dbReference>
<dbReference type="PANTHER" id="PTHR43671:SF85">
    <property type="entry name" value="KINASE, PUTATIVE-RELATED"/>
    <property type="match status" value="1"/>
</dbReference>
<evidence type="ECO:0000256" key="1">
    <source>
        <dbReference type="ARBA" id="ARBA00010886"/>
    </source>
</evidence>
<evidence type="ECO:0000313" key="9">
    <source>
        <dbReference type="Proteomes" id="UP000005801"/>
    </source>
</evidence>
<dbReference type="Gene3D" id="3.30.200.20">
    <property type="entry name" value="Phosphorylase Kinase, domain 1"/>
    <property type="match status" value="1"/>
</dbReference>
<dbReference type="AlphaFoldDB" id="A6G2G8"/>
<dbReference type="InterPro" id="IPR027417">
    <property type="entry name" value="P-loop_NTPase"/>
</dbReference>
<dbReference type="EMBL" id="ABCS01000015">
    <property type="protein sequence ID" value="EDM79905.1"/>
    <property type="molecule type" value="Genomic_DNA"/>
</dbReference>
<reference evidence="8 9" key="1">
    <citation type="submission" date="2007-06" db="EMBL/GenBank/DDBJ databases">
        <authorList>
            <person name="Shimkets L."/>
            <person name="Ferriera S."/>
            <person name="Johnson J."/>
            <person name="Kravitz S."/>
            <person name="Beeson K."/>
            <person name="Sutton G."/>
            <person name="Rogers Y.-H."/>
            <person name="Friedman R."/>
            <person name="Frazier M."/>
            <person name="Venter J.C."/>
        </authorList>
    </citation>
    <scope>NUCLEOTIDE SEQUENCE [LARGE SCALE GENOMIC DNA]</scope>
    <source>
        <strain evidence="8 9">SIR-1</strain>
    </source>
</reference>
<dbReference type="GO" id="GO:0005524">
    <property type="term" value="F:ATP binding"/>
    <property type="evidence" value="ECO:0007669"/>
    <property type="project" value="UniProtKB-UniRule"/>
</dbReference>
<comment type="similarity">
    <text evidence="1">Belongs to the protein kinase superfamily. NEK Ser/Thr protein kinase family. NIMA subfamily.</text>
</comment>
<dbReference type="STRING" id="391625.PPSIR1_22726"/>
<dbReference type="SUPFAM" id="SSF52540">
    <property type="entry name" value="P-loop containing nucleoside triphosphate hydrolases"/>
    <property type="match status" value="1"/>
</dbReference>
<accession>A6G2G8</accession>
<dbReference type="PROSITE" id="PS00107">
    <property type="entry name" value="PROTEIN_KINASE_ATP"/>
    <property type="match status" value="1"/>
</dbReference>
<dbReference type="PROSITE" id="PS50011">
    <property type="entry name" value="PROTEIN_KINASE_DOM"/>
    <property type="match status" value="1"/>
</dbReference>
<dbReference type="eggNOG" id="COG3899">
    <property type="taxonomic scope" value="Bacteria"/>
</dbReference>
<feature type="domain" description="Protein kinase" evidence="7">
    <location>
        <begin position="14"/>
        <end position="304"/>
    </location>
</feature>
<keyword evidence="8" id="KW-0723">Serine/threonine-protein kinase</keyword>
<organism evidence="8 9">
    <name type="scientific">Plesiocystis pacifica SIR-1</name>
    <dbReference type="NCBI Taxonomy" id="391625"/>
    <lineage>
        <taxon>Bacteria</taxon>
        <taxon>Pseudomonadati</taxon>
        <taxon>Myxococcota</taxon>
        <taxon>Polyangia</taxon>
        <taxon>Nannocystales</taxon>
        <taxon>Nannocystaceae</taxon>
        <taxon>Plesiocystis</taxon>
    </lineage>
</organism>
<keyword evidence="4 8" id="KW-0418">Kinase</keyword>
<keyword evidence="9" id="KW-1185">Reference proteome</keyword>
<evidence type="ECO:0000256" key="6">
    <source>
        <dbReference type="PROSITE-ProRule" id="PRU10141"/>
    </source>
</evidence>
<evidence type="ECO:0000259" key="7">
    <source>
        <dbReference type="PROSITE" id="PS50011"/>
    </source>
</evidence>
<sequence length="1266" mass="136415">MGSPPHTFPATERYEYVRTLGQGGMGMVFEVLDREYGHHVALKTVLAHSSASAELLAREFRARRVTHPNLIRPLDLFIEGDQMFFTMELLEAADLARWTWSGDPVDVLSTLGMGETIPDPRQAKAGAGASQAAAGQWRGTALSSERIRGLADICCDLVSALDALHQAGLVHRDVKPSNILVTAQGRPVLADFGLAASYRRLPGQPAPMANVAGTPGYIAPELFAGVLGPPGDFYALGATLVHAMTGAPPPTDVDLQAWLAPRCPVAALVELIVELLDPNPAGRPDAEASFARLAAIAGDPHRRFRRASGQFSHGRGASMEEPFVGRADELGVLDGAARDAAAGSGAAVVEVRGPSGIGKTALVNAWLEGLADRDGRRLLVLRGDCHLHERMAFGGFDNAISDLRDHLVDEDELRLRHEGGLASVGELFVQLRALGWADELEEGGEAPLDDKARRIAAFTALGAVLAEVAAQRRLIVWIDDVQWLDGDSDSLLEQLLGPGVVPGALFVLTSRGEASGEAEPAWRASAAPRRVIELGPFSERETAALAARHGVELDEVHRLTGGLPVFVRMLARGGEVAGELGVPAAQADPLSALIRRSIAELDGPSQRLLDVLVIGTGPMARRVATGAAQTPSAGVALRALEDLGLIRYAQADASERLAVFHDRIRAARLEQLGVDARRELHGRLADSYADASPHAVELLAHHSRHAGRREAALGYTLAAAERAEGALAFATAGDYWAQALELGDAAAHDERAGWAEKLGDARVNEGRSEAAAQAYERAAALILEGLGEAPAEDSEAAQALARLRSQATREYLHCGRVRDGHRLLDELLSDHGLGLPTALSRAMARTLWTRTRLMLRGAPLATESAQLSPRARARLDILWAGSTGLAHLNFALADFLLVRHVDAALACGASHDAFRGLCVEATAEATIGGPLFGPRADRLLAAAGDWLERAQASDYERGWYAVSKATREYFRCDWPRLVEHAERADAHFERHRVLRGSGVSWERSVNDLYWLSALALMGEVEALGERHEQAYAEARERGDALAMHNCRSGHPSLLWLYRGQPEQARRELALALEPQRWCSAEALGQPWPEGVFSTPDLHNLLAQSQLALYEGGRAREAYVKLHEAWPHVGRAMLLSMRFLGLELRYLAARVKLAAAAELRREGPPTGIPDWPKGLEARALERAARADLRKLARSREPCALPFARSVEAALPGTKAARRSVSLADAVEGFGALRMGKHADAARWWRGERVPSMDERLARALVPEPASG</sequence>
<dbReference type="OrthoDB" id="5476445at2"/>
<dbReference type="Gene3D" id="1.10.510.10">
    <property type="entry name" value="Transferase(Phosphotransferase) domain 1"/>
    <property type="match status" value="1"/>
</dbReference>
<keyword evidence="2" id="KW-0808">Transferase</keyword>
<keyword evidence="3 6" id="KW-0547">Nucleotide-binding</keyword>
<dbReference type="InterPro" id="IPR011009">
    <property type="entry name" value="Kinase-like_dom_sf"/>
</dbReference>
<dbReference type="Pfam" id="PF13191">
    <property type="entry name" value="AAA_16"/>
    <property type="match status" value="1"/>
</dbReference>
<dbReference type="eggNOG" id="COG0515">
    <property type="taxonomic scope" value="Bacteria"/>
</dbReference>
<dbReference type="RefSeq" id="WP_006970917.1">
    <property type="nucleotide sequence ID" value="NZ_ABCS01000015.1"/>
</dbReference>